<feature type="non-terminal residue" evidence="9">
    <location>
        <position position="268"/>
    </location>
</feature>
<feature type="transmembrane region" description="Helical" evidence="8">
    <location>
        <begin position="243"/>
        <end position="267"/>
    </location>
</feature>
<dbReference type="Pfam" id="PF01235">
    <property type="entry name" value="Na_Ala_symp"/>
    <property type="match status" value="1"/>
</dbReference>
<evidence type="ECO:0000256" key="7">
    <source>
        <dbReference type="ARBA" id="ARBA00023136"/>
    </source>
</evidence>
<keyword evidence="7 8" id="KW-0472">Membrane</keyword>
<reference evidence="9" key="2">
    <citation type="journal article" date="2021" name="PeerJ">
        <title>Extensive microbial diversity within the chicken gut microbiome revealed by metagenomics and culture.</title>
        <authorList>
            <person name="Gilroy R."/>
            <person name="Ravi A."/>
            <person name="Getino M."/>
            <person name="Pursley I."/>
            <person name="Horton D.L."/>
            <person name="Alikhan N.F."/>
            <person name="Baker D."/>
            <person name="Gharbi K."/>
            <person name="Hall N."/>
            <person name="Watson M."/>
            <person name="Adriaenssens E.M."/>
            <person name="Foster-Nyarko E."/>
            <person name="Jarju S."/>
            <person name="Secka A."/>
            <person name="Antonio M."/>
            <person name="Oren A."/>
            <person name="Chaudhuri R.R."/>
            <person name="La Ragione R."/>
            <person name="Hildebrand F."/>
            <person name="Pallen M.J."/>
        </authorList>
    </citation>
    <scope>NUCLEOTIDE SEQUENCE</scope>
    <source>
        <strain evidence="9">11300</strain>
    </source>
</reference>
<dbReference type="InterPro" id="IPR001463">
    <property type="entry name" value="Na/Ala_symport"/>
</dbReference>
<evidence type="ECO:0000313" key="9">
    <source>
        <dbReference type="EMBL" id="HIU28257.1"/>
    </source>
</evidence>
<dbReference type="PANTHER" id="PTHR30330:SF14">
    <property type="entry name" value="SODIUM_AMINO ACID (ALANINE) SYMPORTER"/>
    <property type="match status" value="1"/>
</dbReference>
<keyword evidence="4" id="KW-1003">Cell membrane</keyword>
<protein>
    <submittedName>
        <fullName evidence="9">Sodium:alanine symporter family protein</fullName>
    </submittedName>
</protein>
<feature type="transmembrane region" description="Helical" evidence="8">
    <location>
        <begin position="75"/>
        <end position="95"/>
    </location>
</feature>
<evidence type="ECO:0000256" key="6">
    <source>
        <dbReference type="ARBA" id="ARBA00022989"/>
    </source>
</evidence>
<evidence type="ECO:0000256" key="4">
    <source>
        <dbReference type="ARBA" id="ARBA00022475"/>
    </source>
</evidence>
<comment type="caution">
    <text evidence="9">The sequence shown here is derived from an EMBL/GenBank/DDBJ whole genome shotgun (WGS) entry which is preliminary data.</text>
</comment>
<dbReference type="PANTHER" id="PTHR30330">
    <property type="entry name" value="AGSS FAMILY TRANSPORTER, SODIUM-ALANINE"/>
    <property type="match status" value="1"/>
</dbReference>
<gene>
    <name evidence="9" type="ORF">IAD16_07760</name>
</gene>
<dbReference type="PRINTS" id="PR00175">
    <property type="entry name" value="NAALASMPORT"/>
</dbReference>
<dbReference type="GO" id="GO:0005886">
    <property type="term" value="C:plasma membrane"/>
    <property type="evidence" value="ECO:0007669"/>
    <property type="project" value="UniProtKB-SubCell"/>
</dbReference>
<accession>A0A9D1I5R0</accession>
<reference evidence="9" key="1">
    <citation type="submission" date="2020-10" db="EMBL/GenBank/DDBJ databases">
        <authorList>
            <person name="Gilroy R."/>
        </authorList>
    </citation>
    <scope>NUCLEOTIDE SEQUENCE</scope>
    <source>
        <strain evidence="9">11300</strain>
    </source>
</reference>
<feature type="transmembrane region" description="Helical" evidence="8">
    <location>
        <begin position="216"/>
        <end position="237"/>
    </location>
</feature>
<dbReference type="EMBL" id="DVMO01000114">
    <property type="protein sequence ID" value="HIU28257.1"/>
    <property type="molecule type" value="Genomic_DNA"/>
</dbReference>
<feature type="transmembrane region" description="Helical" evidence="8">
    <location>
        <begin position="154"/>
        <end position="174"/>
    </location>
</feature>
<organism evidence="9 10">
    <name type="scientific">Candidatus Fimisoma avicola</name>
    <dbReference type="NCBI Taxonomy" id="2840826"/>
    <lineage>
        <taxon>Bacteria</taxon>
        <taxon>Bacillati</taxon>
        <taxon>Bacillota</taxon>
        <taxon>Clostridia</taxon>
        <taxon>Eubacteriales</taxon>
        <taxon>Candidatus Fimisoma</taxon>
    </lineage>
</organism>
<keyword evidence="3" id="KW-0813">Transport</keyword>
<proteinExistence type="inferred from homology"/>
<evidence type="ECO:0000313" key="10">
    <source>
        <dbReference type="Proteomes" id="UP000824091"/>
    </source>
</evidence>
<evidence type="ECO:0000256" key="3">
    <source>
        <dbReference type="ARBA" id="ARBA00022448"/>
    </source>
</evidence>
<evidence type="ECO:0000256" key="5">
    <source>
        <dbReference type="ARBA" id="ARBA00022692"/>
    </source>
</evidence>
<feature type="transmembrane region" description="Helical" evidence="8">
    <location>
        <begin position="14"/>
        <end position="33"/>
    </location>
</feature>
<dbReference type="Gene3D" id="1.20.1740.10">
    <property type="entry name" value="Amino acid/polyamine transporter I"/>
    <property type="match status" value="1"/>
</dbReference>
<comment type="subcellular location">
    <subcellularLocation>
        <location evidence="1">Cell membrane</location>
        <topology evidence="1">Multi-pass membrane protein</topology>
    </subcellularLocation>
</comment>
<dbReference type="AlphaFoldDB" id="A0A9D1I5R0"/>
<dbReference type="GO" id="GO:0005283">
    <property type="term" value="F:amino acid:sodium symporter activity"/>
    <property type="evidence" value="ECO:0007669"/>
    <property type="project" value="InterPro"/>
</dbReference>
<evidence type="ECO:0000256" key="1">
    <source>
        <dbReference type="ARBA" id="ARBA00004651"/>
    </source>
</evidence>
<dbReference type="Proteomes" id="UP000824091">
    <property type="component" value="Unassembled WGS sequence"/>
</dbReference>
<comment type="similarity">
    <text evidence="2">Belongs to the alanine or glycine:cation symporter (AGCS) (TC 2.A.25) family.</text>
</comment>
<keyword evidence="6 8" id="KW-1133">Transmembrane helix</keyword>
<name>A0A9D1I5R0_9FIRM</name>
<keyword evidence="5 8" id="KW-0812">Transmembrane</keyword>
<feature type="transmembrane region" description="Helical" evidence="8">
    <location>
        <begin position="186"/>
        <end position="204"/>
    </location>
</feature>
<sequence>MSITEIIEVIVYDYMWGTPMIIFILAAGLYFTFRSGLFQFRFFGHAIKTVVKRLLKGGDSAGEGTFSPMQALSTALGSTVGTGNISGVATAVAVGGPGAVFWLWVAGLFGMLTKMVEITLAVYYRRKDAEGNPYGGPTYYMEDGIGKKLHMPKVAWTLIILFFIGFFMGFFINIQTYTVTEAVSTTFGWGMIPVAVIYTIILFIMISGGLKRVGDWCSVMVPIMCVFYLVGGLFIIIKNIDVLPAVIESIFVNAFTPTAAFGGFAGAS</sequence>
<evidence type="ECO:0000256" key="2">
    <source>
        <dbReference type="ARBA" id="ARBA00009261"/>
    </source>
</evidence>
<evidence type="ECO:0000256" key="8">
    <source>
        <dbReference type="SAM" id="Phobius"/>
    </source>
</evidence>